<protein>
    <submittedName>
        <fullName evidence="2">Protein YIPF5</fullName>
    </submittedName>
</protein>
<evidence type="ECO:0000313" key="2">
    <source>
        <dbReference type="EMBL" id="RWR77421.1"/>
    </source>
</evidence>
<keyword evidence="1" id="KW-1133">Transmembrane helix</keyword>
<proteinExistence type="predicted"/>
<dbReference type="PANTHER" id="PTHR33730:SF4">
    <property type="entry name" value="OS05G0542732 PROTEIN"/>
    <property type="match status" value="1"/>
</dbReference>
<comment type="caution">
    <text evidence="2">The sequence shown here is derived from an EMBL/GenBank/DDBJ whole genome shotgun (WGS) entry which is preliminary data.</text>
</comment>
<reference evidence="2 3" key="1">
    <citation type="journal article" date="2019" name="Nat. Plants">
        <title>Stout camphor tree genome fills gaps in understanding of flowering plant genome evolution.</title>
        <authorList>
            <person name="Chaw S.M."/>
            <person name="Liu Y.C."/>
            <person name="Wu Y.W."/>
            <person name="Wang H.Y."/>
            <person name="Lin C.I."/>
            <person name="Wu C.S."/>
            <person name="Ke H.M."/>
            <person name="Chang L.Y."/>
            <person name="Hsu C.Y."/>
            <person name="Yang H.T."/>
            <person name="Sudianto E."/>
            <person name="Hsu M.H."/>
            <person name="Wu K.P."/>
            <person name="Wang L.N."/>
            <person name="Leebens-Mack J.H."/>
            <person name="Tsai I.J."/>
        </authorList>
    </citation>
    <scope>NUCLEOTIDE SEQUENCE [LARGE SCALE GENOMIC DNA]</scope>
    <source>
        <strain evidence="3">cv. Chaw 1501</strain>
        <tissue evidence="2">Young leaves</tissue>
    </source>
</reference>
<name>A0A443NFW6_9MAGN</name>
<feature type="transmembrane region" description="Helical" evidence="1">
    <location>
        <begin position="225"/>
        <end position="258"/>
    </location>
</feature>
<sequence length="298" mass="32340">MAGLQRSSVSFRRQGSSGLIWEDRFLSGELNQKKQKEEGEEEIGGLRHCQSVGNIGMMERNRSGEGRAWHTVKVSPPIEPPSPKVSGCGICGIFGKPASTKRPRSQDHIGVLSLSLSGLKSLWILSLFGSRFIGNVLTEFTGIVRKLNLSTNALSGQIPSTSFSALVFANGTIGGGGGGCFDDELPLLEELGINTCQIWRKTASILNPLRVNPDLHEDADLSGPFIFLMAFGFFQLLAGKLHFGIILGWAATFLYVVFNMLAGRNGNLDLYRCLSLVGYCMLPMVIFSALRCLPLKVG</sequence>
<evidence type="ECO:0000256" key="1">
    <source>
        <dbReference type="SAM" id="Phobius"/>
    </source>
</evidence>
<dbReference type="Pfam" id="PF15697">
    <property type="entry name" value="DUF4666"/>
    <property type="match status" value="1"/>
</dbReference>
<dbReference type="STRING" id="337451.A0A443NFW6"/>
<dbReference type="Proteomes" id="UP000283530">
    <property type="component" value="Unassembled WGS sequence"/>
</dbReference>
<dbReference type="AlphaFoldDB" id="A0A443NFW6"/>
<feature type="transmembrane region" description="Helical" evidence="1">
    <location>
        <begin position="270"/>
        <end position="290"/>
    </location>
</feature>
<gene>
    <name evidence="2" type="ORF">CKAN_00590800</name>
</gene>
<keyword evidence="1" id="KW-0472">Membrane</keyword>
<dbReference type="InterPro" id="IPR031421">
    <property type="entry name" value="DUF4666"/>
</dbReference>
<keyword evidence="1" id="KW-0812">Transmembrane</keyword>
<keyword evidence="3" id="KW-1185">Reference proteome</keyword>
<dbReference type="EMBL" id="QPKB01000002">
    <property type="protein sequence ID" value="RWR77421.1"/>
    <property type="molecule type" value="Genomic_DNA"/>
</dbReference>
<accession>A0A443NFW6</accession>
<dbReference type="PANTHER" id="PTHR33730">
    <property type="entry name" value="OS05G0542732 PROTEIN-RELATED"/>
    <property type="match status" value="1"/>
</dbReference>
<evidence type="ECO:0000313" key="3">
    <source>
        <dbReference type="Proteomes" id="UP000283530"/>
    </source>
</evidence>
<dbReference type="OrthoDB" id="440385at2759"/>
<organism evidence="2 3">
    <name type="scientific">Cinnamomum micranthum f. kanehirae</name>
    <dbReference type="NCBI Taxonomy" id="337451"/>
    <lineage>
        <taxon>Eukaryota</taxon>
        <taxon>Viridiplantae</taxon>
        <taxon>Streptophyta</taxon>
        <taxon>Embryophyta</taxon>
        <taxon>Tracheophyta</taxon>
        <taxon>Spermatophyta</taxon>
        <taxon>Magnoliopsida</taxon>
        <taxon>Magnoliidae</taxon>
        <taxon>Laurales</taxon>
        <taxon>Lauraceae</taxon>
        <taxon>Cinnamomum</taxon>
    </lineage>
</organism>